<feature type="domain" description="RNA polymerase sigma-70" evidence="8">
    <location>
        <begin position="226"/>
        <end position="252"/>
    </location>
</feature>
<reference evidence="9" key="1">
    <citation type="submission" date="2020-08" db="EMBL/GenBank/DDBJ databases">
        <title>Genome public.</title>
        <authorList>
            <person name="Liu C."/>
            <person name="Sun Q."/>
        </authorList>
    </citation>
    <scope>NUCLEOTIDE SEQUENCE</scope>
    <source>
        <strain evidence="9">NSJ-54</strain>
    </source>
</reference>
<evidence type="ECO:0000256" key="6">
    <source>
        <dbReference type="RuleBase" id="RU362124"/>
    </source>
</evidence>
<dbReference type="PROSITE" id="PS00716">
    <property type="entry name" value="SIGMA70_2"/>
    <property type="match status" value="1"/>
</dbReference>
<evidence type="ECO:0000259" key="7">
    <source>
        <dbReference type="PROSITE" id="PS00715"/>
    </source>
</evidence>
<dbReference type="GO" id="GO:0016987">
    <property type="term" value="F:sigma factor activity"/>
    <property type="evidence" value="ECO:0007669"/>
    <property type="project" value="UniProtKB-KW"/>
</dbReference>
<dbReference type="Pfam" id="PF04542">
    <property type="entry name" value="Sigma70_r2"/>
    <property type="match status" value="1"/>
</dbReference>
<keyword evidence="3 6" id="KW-0731">Sigma factor</keyword>
<dbReference type="PANTHER" id="PTHR30603">
    <property type="entry name" value="RNA POLYMERASE SIGMA FACTOR RPO"/>
    <property type="match status" value="1"/>
</dbReference>
<dbReference type="CDD" id="cd06171">
    <property type="entry name" value="Sigma70_r4"/>
    <property type="match status" value="1"/>
</dbReference>
<dbReference type="InterPro" id="IPR013325">
    <property type="entry name" value="RNA_pol_sigma_r2"/>
</dbReference>
<evidence type="ECO:0000256" key="5">
    <source>
        <dbReference type="ARBA" id="ARBA00023163"/>
    </source>
</evidence>
<dbReference type="NCBIfam" id="TIGR02980">
    <property type="entry name" value="SigBFG"/>
    <property type="match status" value="1"/>
</dbReference>
<dbReference type="InterPro" id="IPR007627">
    <property type="entry name" value="RNA_pol_sigma70_r2"/>
</dbReference>
<evidence type="ECO:0000256" key="3">
    <source>
        <dbReference type="ARBA" id="ARBA00023082"/>
    </source>
</evidence>
<evidence type="ECO:0000313" key="10">
    <source>
        <dbReference type="Proteomes" id="UP000660861"/>
    </source>
</evidence>
<dbReference type="EMBL" id="JACRTC010000001">
    <property type="protein sequence ID" value="MBC8569721.1"/>
    <property type="molecule type" value="Genomic_DNA"/>
</dbReference>
<dbReference type="GO" id="GO:0006352">
    <property type="term" value="P:DNA-templated transcription initiation"/>
    <property type="evidence" value="ECO:0007669"/>
    <property type="project" value="InterPro"/>
</dbReference>
<dbReference type="InterPro" id="IPR007630">
    <property type="entry name" value="RNA_pol_sigma70_r4"/>
</dbReference>
<keyword evidence="10" id="KW-1185">Reference proteome</keyword>
<evidence type="ECO:0000256" key="1">
    <source>
        <dbReference type="ARBA" id="ARBA00022969"/>
    </source>
</evidence>
<comment type="similarity">
    <text evidence="6">Belongs to the sigma-70 factor family.</text>
</comment>
<accession>A0A926ECQ3</accession>
<dbReference type="AlphaFoldDB" id="A0A926ECQ3"/>
<dbReference type="Proteomes" id="UP000660861">
    <property type="component" value="Unassembled WGS sequence"/>
</dbReference>
<dbReference type="Gene3D" id="1.20.120.1810">
    <property type="match status" value="1"/>
</dbReference>
<evidence type="ECO:0000256" key="4">
    <source>
        <dbReference type="ARBA" id="ARBA00023125"/>
    </source>
</evidence>
<evidence type="ECO:0000313" key="9">
    <source>
        <dbReference type="EMBL" id="MBC8569721.1"/>
    </source>
</evidence>
<dbReference type="InterPro" id="IPR014322">
    <property type="entry name" value="RNA_pol_sigma-B/F/G"/>
</dbReference>
<dbReference type="RefSeq" id="WP_262396816.1">
    <property type="nucleotide sequence ID" value="NZ_JACRTC010000001.1"/>
</dbReference>
<comment type="function">
    <text evidence="6">Sigma factors are initiation factors that promote the attachment of RNA polymerase to specific initiation sites and are then released.</text>
</comment>
<dbReference type="GO" id="GO:0003677">
    <property type="term" value="F:DNA binding"/>
    <property type="evidence" value="ECO:0007669"/>
    <property type="project" value="UniProtKB-KW"/>
</dbReference>
<name>A0A926ECQ3_9FIRM</name>
<dbReference type="SUPFAM" id="SSF88946">
    <property type="entry name" value="Sigma2 domain of RNA polymerase sigma factors"/>
    <property type="match status" value="1"/>
</dbReference>
<dbReference type="InterPro" id="IPR000943">
    <property type="entry name" value="RNA_pol_sigma70"/>
</dbReference>
<dbReference type="InterPro" id="IPR014284">
    <property type="entry name" value="RNA_pol_sigma-70_dom"/>
</dbReference>
<dbReference type="NCBIfam" id="NF006071">
    <property type="entry name" value="PRK08215.1"/>
    <property type="match status" value="1"/>
</dbReference>
<dbReference type="PIRSF" id="PIRSF000770">
    <property type="entry name" value="RNA_pol_sigma-SigE/K"/>
    <property type="match status" value="1"/>
</dbReference>
<dbReference type="Pfam" id="PF04539">
    <property type="entry name" value="Sigma70_r3"/>
    <property type="match status" value="1"/>
</dbReference>
<feature type="domain" description="RNA polymerase sigma-70" evidence="7">
    <location>
        <begin position="66"/>
        <end position="79"/>
    </location>
</feature>
<comment type="caution">
    <text evidence="9">The sequence shown here is derived from an EMBL/GenBank/DDBJ whole genome shotgun (WGS) entry which is preliminary data.</text>
</comment>
<keyword evidence="4 6" id="KW-0238">DNA-binding</keyword>
<dbReference type="InterPro" id="IPR007624">
    <property type="entry name" value="RNA_pol_sigma70_r3"/>
</dbReference>
<keyword evidence="2 6" id="KW-0805">Transcription regulation</keyword>
<protein>
    <recommendedName>
        <fullName evidence="6">RNA polymerase sigma factor</fullName>
    </recommendedName>
</protein>
<dbReference type="GO" id="GO:0030435">
    <property type="term" value="P:sporulation resulting in formation of a cellular spore"/>
    <property type="evidence" value="ECO:0007669"/>
    <property type="project" value="UniProtKB-KW"/>
</dbReference>
<dbReference type="InterPro" id="IPR013324">
    <property type="entry name" value="RNA_pol_sigma_r3/r4-like"/>
</dbReference>
<gene>
    <name evidence="9" type="primary">sigG</name>
    <name evidence="9" type="ORF">H8709_02635</name>
</gene>
<organism evidence="9 10">
    <name type="scientific">Zongyangia hominis</name>
    <dbReference type="NCBI Taxonomy" id="2763677"/>
    <lineage>
        <taxon>Bacteria</taxon>
        <taxon>Bacillati</taxon>
        <taxon>Bacillota</taxon>
        <taxon>Clostridia</taxon>
        <taxon>Eubacteriales</taxon>
        <taxon>Oscillospiraceae</taxon>
        <taxon>Zongyangia</taxon>
    </lineage>
</organism>
<sequence>MYLNKVELTGVNTSKLTVLKEAEKMELLKKAKTGDQDAREKLISGNLRLVLSVVQKFVNRGENLDDLFQVGCIGLIKAIDNFDPNQNVRFSTYGVPMIIGEIRRYLRDNNAIRVSRSMRDIAYKAMQVKERLMGEELKEPTVEEIAKQMQMKKEDVVLALESIVEPISLYEPVYSDGGDTIYVMDQVGDKNDDTNWLEEISIKEAISRLSGREKKILSLRFFEGKTQMEVAGEIGISQAQVSRLEKGALDRIKKQI</sequence>
<evidence type="ECO:0000256" key="2">
    <source>
        <dbReference type="ARBA" id="ARBA00023015"/>
    </source>
</evidence>
<dbReference type="NCBIfam" id="TIGR02937">
    <property type="entry name" value="sigma70-ECF"/>
    <property type="match status" value="1"/>
</dbReference>
<dbReference type="PANTHER" id="PTHR30603:SF17">
    <property type="entry name" value="RNA POLYMERASE SIGMA-G FACTOR"/>
    <property type="match status" value="1"/>
</dbReference>
<dbReference type="PROSITE" id="PS00715">
    <property type="entry name" value="SIGMA70_1"/>
    <property type="match status" value="1"/>
</dbReference>
<evidence type="ECO:0000259" key="8">
    <source>
        <dbReference type="PROSITE" id="PS00716"/>
    </source>
</evidence>
<dbReference type="SUPFAM" id="SSF88659">
    <property type="entry name" value="Sigma3 and sigma4 domains of RNA polymerase sigma factors"/>
    <property type="match status" value="2"/>
</dbReference>
<keyword evidence="1" id="KW-0749">Sporulation</keyword>
<dbReference type="PRINTS" id="PR00046">
    <property type="entry name" value="SIGMA70FCT"/>
</dbReference>
<dbReference type="Pfam" id="PF04545">
    <property type="entry name" value="Sigma70_r4"/>
    <property type="match status" value="1"/>
</dbReference>
<proteinExistence type="inferred from homology"/>
<keyword evidence="5 6" id="KW-0804">Transcription</keyword>
<dbReference type="InterPro" id="IPR050239">
    <property type="entry name" value="Sigma-70_RNA_pol_init_factors"/>
</dbReference>
<dbReference type="Gene3D" id="1.20.140.160">
    <property type="match status" value="1"/>
</dbReference>